<organism evidence="4 5">
    <name type="scientific">Ralstonia nicotianae</name>
    <dbReference type="NCBI Taxonomy" id="3037696"/>
    <lineage>
        <taxon>Bacteria</taxon>
        <taxon>Pseudomonadati</taxon>
        <taxon>Pseudomonadota</taxon>
        <taxon>Betaproteobacteria</taxon>
        <taxon>Burkholderiales</taxon>
        <taxon>Burkholderiaceae</taxon>
        <taxon>Ralstonia</taxon>
        <taxon>Ralstonia solanacearum species complex</taxon>
    </lineage>
</organism>
<evidence type="ECO:0000256" key="1">
    <source>
        <dbReference type="ARBA" id="ARBA00022741"/>
    </source>
</evidence>
<feature type="domain" description="UvrD-like helicase C-terminal" evidence="3">
    <location>
        <begin position="1018"/>
        <end position="1065"/>
    </location>
</feature>
<dbReference type="InterPro" id="IPR050534">
    <property type="entry name" value="Coronavir_polyprotein_1ab"/>
</dbReference>
<keyword evidence="2" id="KW-0067">ATP-binding</keyword>
<evidence type="ECO:0000259" key="3">
    <source>
        <dbReference type="Pfam" id="PF13538"/>
    </source>
</evidence>
<accession>A0ABX7ZQC4</accession>
<dbReference type="EMBL" id="CP046674">
    <property type="protein sequence ID" value="QUP57069.1"/>
    <property type="molecule type" value="Genomic_DNA"/>
</dbReference>
<dbReference type="CDD" id="cd17933">
    <property type="entry name" value="DEXSc_RecD-like"/>
    <property type="match status" value="1"/>
</dbReference>
<dbReference type="Pfam" id="PF13538">
    <property type="entry name" value="UvrD_C_2"/>
    <property type="match status" value="1"/>
</dbReference>
<proteinExistence type="predicted"/>
<dbReference type="Pfam" id="PF13604">
    <property type="entry name" value="AAA_30"/>
    <property type="match status" value="1"/>
</dbReference>
<dbReference type="InterPro" id="IPR027785">
    <property type="entry name" value="UvrD-like_helicase_C"/>
</dbReference>
<name>A0ABX7ZQC4_9RALS</name>
<gene>
    <name evidence="4" type="ORF">GO999_00095</name>
</gene>
<dbReference type="InterPro" id="IPR027417">
    <property type="entry name" value="P-loop_NTPase"/>
</dbReference>
<evidence type="ECO:0000256" key="2">
    <source>
        <dbReference type="ARBA" id="ARBA00022840"/>
    </source>
</evidence>
<dbReference type="Gene3D" id="3.40.50.300">
    <property type="entry name" value="P-loop containing nucleotide triphosphate hydrolases"/>
    <property type="match status" value="2"/>
</dbReference>
<evidence type="ECO:0000313" key="4">
    <source>
        <dbReference type="EMBL" id="QUP57069.1"/>
    </source>
</evidence>
<evidence type="ECO:0000313" key="5">
    <source>
        <dbReference type="Proteomes" id="UP000680989"/>
    </source>
</evidence>
<keyword evidence="5" id="KW-1185">Reference proteome</keyword>
<keyword evidence="1" id="KW-0547">Nucleotide-binding</keyword>
<dbReference type="CDD" id="cd18809">
    <property type="entry name" value="SF1_C_RecD"/>
    <property type="match status" value="1"/>
</dbReference>
<protein>
    <submittedName>
        <fullName evidence="4">AAA family ATPase</fullName>
    </submittedName>
</protein>
<dbReference type="PANTHER" id="PTHR43788">
    <property type="entry name" value="DNA2/NAM7 HELICASE FAMILY MEMBER"/>
    <property type="match status" value="1"/>
</dbReference>
<dbReference type="Proteomes" id="UP000680989">
    <property type="component" value="Chromosome"/>
</dbReference>
<dbReference type="SUPFAM" id="SSF52540">
    <property type="entry name" value="P-loop containing nucleoside triphosphate hydrolases"/>
    <property type="match status" value="2"/>
</dbReference>
<sequence>MVVFHLTARVAWHDSRWNGSVCRQPSCNSFCAALDRIREERDDAREDAIAGKRWSTLESDALPACKAESGAFMNDEEWARRFVHPYAGIKKAEDTHGHLKPTLVKIPSYATFVVPFAWMLKSEQEAIDARLPTPLPLDEEAPFNSPWVFGRERQAAILKLFTSRLTAERSLVFFYCKEGQPLGDNFSRLVMGVGRIANVSQPKAFDVSKKKPTHLMWDLLIRHTIRPDGEDGFLLPYHDYLEPTGDAVEDARRERLLREIAVPADPAHIRVFSYAAELATADIALSTLVRCLESVRKIRVHGIAKGPWERREEWLNQQIAQAWQDRGPFPGLGPVLEALGMRLGTALALELRSSGTVKADADPWPTVDAILRGKQKAPQPAYTEDLKAIRETWTDLFDERRALLKLLSRFALTSEQALRWFDPKERAKGSAAKVTDEEILANPYRMSEVDLGDWNDSPVSVGVIDRGLLPDATIASMHPVPAPSKVGSPNDARRMRAALVAVLREASENGDALLSVPEALQRTGSLDLAHPCVIGSDWPSTNRSMLAGVVELIDIPAAEGVPTAALQLTELKGREDRLRSVLGKRAAKAATPITGDWRKLLVRAISEAGGKFDEANEIHRQAIEEQAVALERLLSRRLSVLVGRAGTGKTSVMGALMLSDALTKDGILLLAPTGKARVRLGKATNAEAMTVAQFLHRLGRYDGTRQRPKFDGKDKYRKEKTVVIDECSMLTMDDLVAVLEALDLAHVQRLILVGDPNQLPPIGVGRPFADLVSYLETADVKGESGTPLGNALARLSVEVRAAATASSSASDALRLASWFTREQQPVDADRMLSDLELGEKFNDLEIALWKTPDELRAQLLAAFQRHLGLTGPSDIAGFDKALGLDDKGWVPFDAPEGSERWQILSPVRMHPHGVHDLNRWVQRQFRANELEAAATLWGVSLGDETIVAKDKVIQTTNQRRRAFNWVERASEEHYIANGEVALMSKVKNMLKGVFAGRPNLTFDYWPNQFSDGYAPLELAYALTVHKAQGSEFKKVFVILPKNSRLLSRELVYTALTRSREQLVLLIEGDDATVLFDLTRPERSETARRNTNIFHSVIRAADDTVPFAEHLIHRTEKGHLVRSKSELVIANMLFQLGIPYEYERVLDGTTAAGRLRPDFSFVTADGDLLVWEHLGMLSRPDYKRGWEWKQAWYEKNGFAEGKTLFTSTEEDGRGLDSAELKKTALIIKNLLE</sequence>
<dbReference type="PANTHER" id="PTHR43788:SF6">
    <property type="entry name" value="DNA HELICASE B"/>
    <property type="match status" value="1"/>
</dbReference>
<reference evidence="5" key="1">
    <citation type="submission" date="2019-12" db="EMBL/GenBank/DDBJ databases">
        <title>Whole-genome sequence of tobacco pathogen Ralstonia pseudosolanacearum strain RS, originating from Yunnan province of China.</title>
        <authorList>
            <person name="Lu C.-H."/>
        </authorList>
    </citation>
    <scope>NUCLEOTIDE SEQUENCE [LARGE SCALE GENOMIC DNA]</scope>
    <source>
        <strain evidence="5">RS</strain>
    </source>
</reference>